<feature type="transmembrane region" description="Helical" evidence="1">
    <location>
        <begin position="55"/>
        <end position="74"/>
    </location>
</feature>
<feature type="transmembrane region" description="Helical" evidence="1">
    <location>
        <begin position="81"/>
        <end position="105"/>
    </location>
</feature>
<dbReference type="EMBL" id="CP012029">
    <property type="protein sequence ID" value="ALO27489.1"/>
    <property type="molecule type" value="Genomic_DNA"/>
</dbReference>
<gene>
    <name evidence="3" type="ORF">LBBP_03291</name>
</gene>
<evidence type="ECO:0000256" key="1">
    <source>
        <dbReference type="SAM" id="Phobius"/>
    </source>
</evidence>
<evidence type="ECO:0000313" key="3">
    <source>
        <dbReference type="EMBL" id="ALO27489.1"/>
    </source>
</evidence>
<dbReference type="PANTHER" id="PTHR31061">
    <property type="entry name" value="LD22376P"/>
    <property type="match status" value="1"/>
</dbReference>
<feature type="transmembrane region" description="Helical" evidence="1">
    <location>
        <begin position="231"/>
        <end position="248"/>
    </location>
</feature>
<sequence>MEKKSTQNKDRILSLDLFRGMTVVGMILVNNPGSWSYVYSPLKHAEWNGCTPTDLVFPFFLFAVGTSIPISLYSKNGINRIRVWIGICIRGISLILLGLFLNFFGEWTFSELRIPGVLQRIGFVYWVVATLFLIFPGKKVLVFLIPILLVHTWILTHIAPPGESMVSLEQGKDIGAWIDRTIFGEKHLWKFSKTWDPEGFLSGIASIATSLFGVICGFILFRREGRGKNRVLSIFGLGFLFTFVGLLWDRSLPMNKSLWTGSYAVYTTGLSFLCIGFFEYLDSLILLKKWNDLDLKIFFQPFFVFGKNAILVFVGSGILARTLNFWTIVLENGKSVGVKVWFFSKLVLFADPYLASLLYAVLHLSVWWGILSFLDKRKIYIKV</sequence>
<organism evidence="3">
    <name type="scientific">Leptospira borgpetersenii serovar Ballum</name>
    <dbReference type="NCBI Taxonomy" id="280505"/>
    <lineage>
        <taxon>Bacteria</taxon>
        <taxon>Pseudomonadati</taxon>
        <taxon>Spirochaetota</taxon>
        <taxon>Spirochaetia</taxon>
        <taxon>Leptospirales</taxon>
        <taxon>Leptospiraceae</taxon>
        <taxon>Leptospira</taxon>
    </lineage>
</organism>
<dbReference type="AlphaFoldDB" id="A0A0E3B500"/>
<reference evidence="3 4" key="1">
    <citation type="journal article" date="2015" name="PLoS Negl. Trop. Dis.">
        <title>Distribution of Plasmids in Distinct Leptospira Pathogenic Species.</title>
        <authorList>
            <person name="Wang Y."/>
            <person name="Zhuang X."/>
            <person name="Zhong Y."/>
            <person name="Zhang C."/>
            <person name="Zhang Y."/>
            <person name="Zeng L."/>
            <person name="Zhu Y."/>
            <person name="He P."/>
            <person name="Dong K."/>
            <person name="Pal U."/>
            <person name="Guo X."/>
            <person name="Qin J."/>
        </authorList>
    </citation>
    <scope>NUCLEOTIDE SEQUENCE [LARGE SCALE GENOMIC DNA]</scope>
    <source>
        <strain evidence="3 4">56604</strain>
    </source>
</reference>
<keyword evidence="1" id="KW-1133">Transmembrane helix</keyword>
<keyword evidence="1" id="KW-0812">Transmembrane</keyword>
<dbReference type="InterPro" id="IPR032176">
    <property type="entry name" value="DUF5009"/>
</dbReference>
<feature type="domain" description="DUF5009" evidence="2">
    <location>
        <begin position="45"/>
        <end position="135"/>
    </location>
</feature>
<dbReference type="Proteomes" id="UP000058857">
    <property type="component" value="Chromosome 1"/>
</dbReference>
<evidence type="ECO:0000259" key="2">
    <source>
        <dbReference type="Pfam" id="PF16401"/>
    </source>
</evidence>
<dbReference type="PANTHER" id="PTHR31061:SF24">
    <property type="entry name" value="LD22376P"/>
    <property type="match status" value="1"/>
</dbReference>
<feature type="transmembrane region" description="Helical" evidence="1">
    <location>
        <begin position="12"/>
        <end position="35"/>
    </location>
</feature>
<feature type="transmembrane region" description="Helical" evidence="1">
    <location>
        <begin position="140"/>
        <end position="159"/>
    </location>
</feature>
<feature type="transmembrane region" description="Helical" evidence="1">
    <location>
        <begin position="263"/>
        <end position="281"/>
    </location>
</feature>
<dbReference type="RefSeq" id="WP_004278230.1">
    <property type="nucleotide sequence ID" value="NZ_CP012029.1"/>
</dbReference>
<name>A0A0E3B500_LEPBO</name>
<accession>A0A0E3B500</accession>
<proteinExistence type="predicted"/>
<feature type="transmembrane region" description="Helical" evidence="1">
    <location>
        <begin position="353"/>
        <end position="374"/>
    </location>
</feature>
<dbReference type="PATRIC" id="fig|280505.15.peg.3213"/>
<keyword evidence="1" id="KW-0472">Membrane</keyword>
<dbReference type="Pfam" id="PF16401">
    <property type="entry name" value="DUF5009"/>
    <property type="match status" value="1"/>
</dbReference>
<feature type="transmembrane region" description="Helical" evidence="1">
    <location>
        <begin position="199"/>
        <end position="219"/>
    </location>
</feature>
<protein>
    <submittedName>
        <fullName evidence="3">Putative membrane protein</fullName>
    </submittedName>
</protein>
<feature type="transmembrane region" description="Helical" evidence="1">
    <location>
        <begin position="117"/>
        <end position="135"/>
    </location>
</feature>
<evidence type="ECO:0000313" key="4">
    <source>
        <dbReference type="Proteomes" id="UP000058857"/>
    </source>
</evidence>
<feature type="transmembrane region" description="Helical" evidence="1">
    <location>
        <begin position="302"/>
        <end position="320"/>
    </location>
</feature>